<dbReference type="VEuPathDB" id="TriTrypDB:TvY486_0902560"/>
<sequence length="341" mass="38358">MQQRKMDEEEFILMLPSATTVKECFDRVSHEKIPSLSGPQQGIGREVRTLPIKRSQFFEDMLHSFNAAEKRHSCNSSQTTRALTVGGPSIPTGMQNPVLESSYTIPHPFNSEKWSLVWKQFERDVPRQDLYVNGLLCGNATQAIKRIMDLMSTSWWELENRALTSTTTIPCPPPASTGMFDTVTRSVSTILQAIRNVRDCLVGNEKVYQAVRLAVLSAQQSVLGLPLEILNTHVRTISLQQQGGEMSNTQTICLGEIQSSSGASESSPGPNSWGSQRKMIVHIQRHTSGSRLPYVCIEKNLHVFTVDVMGIQVPRMRVWVSINIDLFLDTPVMMKWRWQAL</sequence>
<protein>
    <submittedName>
        <fullName evidence="1">Uncharacterized protein</fullName>
    </submittedName>
</protein>
<name>G0U2D1_TRYVY</name>
<reference evidence="1" key="1">
    <citation type="journal article" date="2012" name="Proc. Natl. Acad. Sci. U.S.A.">
        <title>Antigenic diversity is generated by distinct evolutionary mechanisms in African trypanosome species.</title>
        <authorList>
            <person name="Jackson A.P."/>
            <person name="Berry A."/>
            <person name="Aslett M."/>
            <person name="Allison H.C."/>
            <person name="Burton P."/>
            <person name="Vavrova-Anderson J."/>
            <person name="Brown R."/>
            <person name="Browne H."/>
            <person name="Corton N."/>
            <person name="Hauser H."/>
            <person name="Gamble J."/>
            <person name="Gilderthorp R."/>
            <person name="Marcello L."/>
            <person name="McQuillan J."/>
            <person name="Otto T.D."/>
            <person name="Quail M.A."/>
            <person name="Sanders M.J."/>
            <person name="van Tonder A."/>
            <person name="Ginger M.L."/>
            <person name="Field M.C."/>
            <person name="Barry J.D."/>
            <person name="Hertz-Fowler C."/>
            <person name="Berriman M."/>
        </authorList>
    </citation>
    <scope>NUCLEOTIDE SEQUENCE</scope>
    <source>
        <strain evidence="1">Y486</strain>
    </source>
</reference>
<evidence type="ECO:0000313" key="1">
    <source>
        <dbReference type="EMBL" id="CCC50434.1"/>
    </source>
</evidence>
<organism evidence="1">
    <name type="scientific">Trypanosoma vivax (strain Y486)</name>
    <dbReference type="NCBI Taxonomy" id="1055687"/>
    <lineage>
        <taxon>Eukaryota</taxon>
        <taxon>Discoba</taxon>
        <taxon>Euglenozoa</taxon>
        <taxon>Kinetoplastea</taxon>
        <taxon>Metakinetoplastina</taxon>
        <taxon>Trypanosomatida</taxon>
        <taxon>Trypanosomatidae</taxon>
        <taxon>Trypanosoma</taxon>
        <taxon>Duttonella</taxon>
    </lineage>
</organism>
<proteinExistence type="predicted"/>
<gene>
    <name evidence="1" type="ORF">TVY486_0902560</name>
</gene>
<dbReference type="EMBL" id="HE573025">
    <property type="protein sequence ID" value="CCC50434.1"/>
    <property type="molecule type" value="Genomic_DNA"/>
</dbReference>
<accession>G0U2D1</accession>
<dbReference type="AlphaFoldDB" id="G0U2D1"/>